<dbReference type="RefSeq" id="WP_013544415.1">
    <property type="nucleotide sequence ID" value="NC_014932.1"/>
</dbReference>
<reference evidence="5" key="1">
    <citation type="submission" date="2009-11" db="EMBL/GenBank/DDBJ databases">
        <title>Genome sequencing of Bartonella species and comparative genomics.</title>
        <authorList>
            <person name="Engel P."/>
            <person name="Salzburger W."/>
            <person name="Marius L."/>
            <person name="Chao-Chin C."/>
            <person name="Soichi M."/>
            <person name="Christa L."/>
            <person name="Alexandra C."/>
            <person name="Aurelie L."/>
            <person name="Claudine M."/>
            <person name="Stephan S.C."/>
            <person name="Christoph D."/>
        </authorList>
    </citation>
    <scope>NUCLEOTIDE SEQUENCE [LARGE SCALE GENOMIC DNA]</scope>
    <source>
        <strain evidence="5">CIP 104772 / 73</strain>
    </source>
</reference>
<dbReference type="PANTHER" id="PTHR13932:SF5">
    <property type="entry name" value="RADICAL S-ADENOSYL METHIONINE DOMAIN-CONTAINING PROTEIN 1, MITOCHONDRIAL"/>
    <property type="match status" value="1"/>
</dbReference>
<dbReference type="Pfam" id="PF04055">
    <property type="entry name" value="Radical_SAM"/>
    <property type="match status" value="1"/>
</dbReference>
<dbReference type="SFLD" id="SFLDG01065">
    <property type="entry name" value="anaerobic_coproporphyrinogen-I"/>
    <property type="match status" value="1"/>
</dbReference>
<accession>E6YFU9</accession>
<dbReference type="InterPro" id="IPR004559">
    <property type="entry name" value="HemW-like"/>
</dbReference>
<protein>
    <recommendedName>
        <fullName evidence="2">Heme chaperone HemW</fullName>
    </recommendedName>
</protein>
<comment type="similarity">
    <text evidence="1">Belongs to the anaerobic coproporphyrinogen-III oxidase family. HemW subfamily.</text>
</comment>
<dbReference type="SFLD" id="SFLDF00288">
    <property type="entry name" value="HemN-like__clustered_with_nucl"/>
    <property type="match status" value="1"/>
</dbReference>
<dbReference type="HOGENOM" id="CLU_027579_0_1_5"/>
<feature type="domain" description="Radical SAM core" evidence="3">
    <location>
        <begin position="1"/>
        <end position="235"/>
    </location>
</feature>
<proteinExistence type="inferred from homology"/>
<dbReference type="InterPro" id="IPR058240">
    <property type="entry name" value="rSAM_sf"/>
</dbReference>
<dbReference type="OrthoDB" id="9808022at2"/>
<keyword evidence="2" id="KW-0004">4Fe-4S</keyword>
<dbReference type="Pfam" id="PF06969">
    <property type="entry name" value="HemN_C"/>
    <property type="match status" value="1"/>
</dbReference>
<gene>
    <name evidence="4" type="primary">hemN</name>
    <name evidence="4" type="ordered locus">BARCL_0056</name>
</gene>
<keyword evidence="2" id="KW-0479">Metal-binding</keyword>
<dbReference type="InterPro" id="IPR010723">
    <property type="entry name" value="HemN_C"/>
</dbReference>
<dbReference type="GO" id="GO:0046872">
    <property type="term" value="F:metal ion binding"/>
    <property type="evidence" value="ECO:0007669"/>
    <property type="project" value="UniProtKB-UniRule"/>
</dbReference>
<dbReference type="GO" id="GO:0051539">
    <property type="term" value="F:4 iron, 4 sulfur cluster binding"/>
    <property type="evidence" value="ECO:0007669"/>
    <property type="project" value="UniProtKB-UniRule"/>
</dbReference>
<sequence length="399" mass="45131">MTKPFGIYIHWPFCVSKCPYCDFNSYVRINGVDQPRFAAAFEREMTTQAHEIGPRHITSIFIGGGTPSLMTPQTVDRLLQAIAKNWTIDDKTEITLEANPSSVEADRFRGYRLAGVNRLSLGVQALNDKALQQLGRLHNVKQALYAINLAREIFPRLSFDLIYARPKQTLKQWESELLQAINLAADHLSLYQLTIEDGTNFKKLHAAGKLILPTSERAANLYTLTQEITTMYGLPAYEISNHAIPGAESCHNLLYWRYHEYAGFGPGAHGRFIKQQLKNSSFLSETLLSKTENHNRYVTINEKYPENWLKLVETIGHGCIDTEQLTQEQQANEMLLMGLRLSEGLNLKRYETLSGQSLSPKKLISLQQKGLIEMTSNQHLKATATGRILLDHIICQLAN</sequence>
<dbReference type="NCBIfam" id="TIGR00539">
    <property type="entry name" value="hemN_rel"/>
    <property type="match status" value="1"/>
</dbReference>
<dbReference type="Gene3D" id="3.30.750.200">
    <property type="match status" value="1"/>
</dbReference>
<dbReference type="PROSITE" id="PS51918">
    <property type="entry name" value="RADICAL_SAM"/>
    <property type="match status" value="1"/>
</dbReference>
<dbReference type="STRING" id="696125.BARCL_0056"/>
<dbReference type="SFLD" id="SFLDF00562">
    <property type="entry name" value="HemN-like__clustered_with_heat"/>
    <property type="match status" value="1"/>
</dbReference>
<dbReference type="InterPro" id="IPR007197">
    <property type="entry name" value="rSAM"/>
</dbReference>
<keyword evidence="2" id="KW-0411">Iron-sulfur</keyword>
<dbReference type="GO" id="GO:0006779">
    <property type="term" value="P:porphyrin-containing compound biosynthetic process"/>
    <property type="evidence" value="ECO:0007669"/>
    <property type="project" value="InterPro"/>
</dbReference>
<comment type="subcellular location">
    <subcellularLocation>
        <location evidence="2">Cytoplasm</location>
    </subcellularLocation>
</comment>
<keyword evidence="5" id="KW-1185">Reference proteome</keyword>
<evidence type="ECO:0000259" key="3">
    <source>
        <dbReference type="PROSITE" id="PS51918"/>
    </source>
</evidence>
<keyword evidence="2" id="KW-0963">Cytoplasm</keyword>
<dbReference type="SFLD" id="SFLDS00029">
    <property type="entry name" value="Radical_SAM"/>
    <property type="match status" value="1"/>
</dbReference>
<dbReference type="GO" id="GO:0004109">
    <property type="term" value="F:coproporphyrinogen oxidase activity"/>
    <property type="evidence" value="ECO:0007669"/>
    <property type="project" value="InterPro"/>
</dbReference>
<name>E6YFU9_BARC7</name>
<reference evidence="4 5" key="2">
    <citation type="journal article" date="2011" name="PLoS Genet.">
        <title>Parallel evolution of a type IV secretion system in radiating lineages of the host-restricted bacterial pathogen Bartonella.</title>
        <authorList>
            <person name="Engel P."/>
            <person name="Salzburger W."/>
            <person name="Liesch M."/>
            <person name="Chang C.C."/>
            <person name="Maruyama S."/>
            <person name="Lanz C."/>
            <person name="Calteau A."/>
            <person name="Lajus A."/>
            <person name="Medigue C."/>
            <person name="Schuster S.C."/>
            <person name="Dehio C."/>
        </authorList>
    </citation>
    <scope>NUCLEOTIDE SEQUENCE [LARGE SCALE GENOMIC DNA]</scope>
    <source>
        <strain evidence="5">CIP 104772 / 73</strain>
    </source>
</reference>
<evidence type="ECO:0000313" key="4">
    <source>
        <dbReference type="EMBL" id="CBI75737.1"/>
    </source>
</evidence>
<dbReference type="eggNOG" id="COG0635">
    <property type="taxonomic scope" value="Bacteria"/>
</dbReference>
<keyword evidence="4" id="KW-0560">Oxidoreductase</keyword>
<organism evidence="4 5">
    <name type="scientific">Bartonella clarridgeiae (strain CCUG 45776 / CIP 104772 / 73)</name>
    <dbReference type="NCBI Taxonomy" id="696125"/>
    <lineage>
        <taxon>Bacteria</taxon>
        <taxon>Pseudomonadati</taxon>
        <taxon>Pseudomonadota</taxon>
        <taxon>Alphaproteobacteria</taxon>
        <taxon>Hyphomicrobiales</taxon>
        <taxon>Bartonellaceae</taxon>
        <taxon>Bartonella</taxon>
    </lineage>
</organism>
<keyword evidence="2" id="KW-0949">S-adenosyl-L-methionine</keyword>
<dbReference type="PANTHER" id="PTHR13932">
    <property type="entry name" value="COPROPORPHYRINIGEN III OXIDASE"/>
    <property type="match status" value="1"/>
</dbReference>
<dbReference type="EMBL" id="FN645454">
    <property type="protein sequence ID" value="CBI75737.1"/>
    <property type="molecule type" value="Genomic_DNA"/>
</dbReference>
<dbReference type="InterPro" id="IPR006638">
    <property type="entry name" value="Elp3/MiaA/NifB-like_rSAM"/>
</dbReference>
<keyword evidence="2" id="KW-0143">Chaperone</keyword>
<dbReference type="Proteomes" id="UP000009101">
    <property type="component" value="Chromosome"/>
</dbReference>
<comment type="function">
    <text evidence="2">Probably acts as a heme chaperone, transferring heme to an unknown acceptor. Binds one molecule of heme per monomer, possibly covalently. Binds 1 [4Fe-4S] cluster. The cluster is coordinated with 3 cysteines and an exchangeable S-adenosyl-L-methionine.</text>
</comment>
<dbReference type="GO" id="GO:0005737">
    <property type="term" value="C:cytoplasm"/>
    <property type="evidence" value="ECO:0007669"/>
    <property type="project" value="UniProtKB-SubCell"/>
</dbReference>
<dbReference type="InterPro" id="IPR034505">
    <property type="entry name" value="Coproporphyrinogen-III_oxidase"/>
</dbReference>
<evidence type="ECO:0000256" key="1">
    <source>
        <dbReference type="ARBA" id="ARBA00006100"/>
    </source>
</evidence>
<keyword evidence="2" id="KW-0349">Heme</keyword>
<dbReference type="KEGG" id="bcd:BARCL_0056"/>
<dbReference type="SMART" id="SM00729">
    <property type="entry name" value="Elp3"/>
    <property type="match status" value="1"/>
</dbReference>
<dbReference type="SUPFAM" id="SSF102114">
    <property type="entry name" value="Radical SAM enzymes"/>
    <property type="match status" value="1"/>
</dbReference>
<evidence type="ECO:0000256" key="2">
    <source>
        <dbReference type="RuleBase" id="RU364116"/>
    </source>
</evidence>
<dbReference type="AlphaFoldDB" id="E6YFU9"/>
<keyword evidence="2" id="KW-0408">Iron</keyword>
<evidence type="ECO:0000313" key="5">
    <source>
        <dbReference type="Proteomes" id="UP000009101"/>
    </source>
</evidence>